<organism evidence="1 2">
    <name type="scientific">Wuchereria bancrofti</name>
    <dbReference type="NCBI Taxonomy" id="6293"/>
    <lineage>
        <taxon>Eukaryota</taxon>
        <taxon>Metazoa</taxon>
        <taxon>Ecdysozoa</taxon>
        <taxon>Nematoda</taxon>
        <taxon>Chromadorea</taxon>
        <taxon>Rhabditida</taxon>
        <taxon>Spirurina</taxon>
        <taxon>Spiruromorpha</taxon>
        <taxon>Filarioidea</taxon>
        <taxon>Onchocercidae</taxon>
        <taxon>Wuchereria</taxon>
    </lineage>
</organism>
<dbReference type="Proteomes" id="UP000270924">
    <property type="component" value="Unassembled WGS sequence"/>
</dbReference>
<gene>
    <name evidence="1" type="ORF">WBA_LOCUS645</name>
</gene>
<protein>
    <submittedName>
        <fullName evidence="1">Uncharacterized protein</fullName>
    </submittedName>
</protein>
<dbReference type="EMBL" id="UYWW01000100">
    <property type="protein sequence ID" value="VDM07259.1"/>
    <property type="molecule type" value="Genomic_DNA"/>
</dbReference>
<reference evidence="1 2" key="1">
    <citation type="submission" date="2018-11" db="EMBL/GenBank/DDBJ databases">
        <authorList>
            <consortium name="Pathogen Informatics"/>
        </authorList>
    </citation>
    <scope>NUCLEOTIDE SEQUENCE [LARGE SCALE GENOMIC DNA]</scope>
</reference>
<keyword evidence="2" id="KW-1185">Reference proteome</keyword>
<accession>A0A3P7DUX6</accession>
<dbReference type="InParanoid" id="A0A3P7DUX6"/>
<proteinExistence type="predicted"/>
<evidence type="ECO:0000313" key="2">
    <source>
        <dbReference type="Proteomes" id="UP000270924"/>
    </source>
</evidence>
<sequence>MEFIGIQERPNRYDDEEALKRLHKSTTKFIKWLVMERIENQVK</sequence>
<evidence type="ECO:0000313" key="1">
    <source>
        <dbReference type="EMBL" id="VDM07259.1"/>
    </source>
</evidence>
<dbReference type="AlphaFoldDB" id="A0A3P7DUX6"/>
<name>A0A3P7DUX6_WUCBA</name>